<evidence type="ECO:0000313" key="3">
    <source>
        <dbReference type="EMBL" id="MEU9350122.1"/>
    </source>
</evidence>
<organism evidence="3 4">
    <name type="scientific">Streptomyces griseoloalbus</name>
    <dbReference type="NCBI Taxonomy" id="67303"/>
    <lineage>
        <taxon>Bacteria</taxon>
        <taxon>Bacillati</taxon>
        <taxon>Actinomycetota</taxon>
        <taxon>Actinomycetes</taxon>
        <taxon>Kitasatosporales</taxon>
        <taxon>Streptomycetaceae</taxon>
        <taxon>Streptomyces</taxon>
    </lineage>
</organism>
<protein>
    <submittedName>
        <fullName evidence="3">CHAT domain-containing protein</fullName>
    </submittedName>
</protein>
<dbReference type="Proteomes" id="UP001551582">
    <property type="component" value="Unassembled WGS sequence"/>
</dbReference>
<keyword evidence="4" id="KW-1185">Reference proteome</keyword>
<sequence>MSDVATEPLPVRAEAVLSRTENCSVPREPGEYEGPRGPGLDREIEEVDALLTEGAAAPDASPGEGQDPAVALAVARLEARLGALLAIRAVLGEDEADRVRAQALLAAARQNDVLTEQERVTARKHLILLLARRLSGVSTMFTDSLDEATFVEMMRVGRPGSHGGPGYVEDILLLYRLAHEAGLGEGLPAPTRGLMDTLARLTTLRMDDRDAVAEFAEAMRASSVHLPPQLRHVMENAAALMRTSAGSHSLTGQDQSGSPEEGDGDALVPEFLALLEATFPQAVRGEEVPGIIGRLSRPGSPLSSRMVAVMLRISLAMRTRDRGHLHTALEQLREAARTGEFATEGQGEWLHVTVSMLLVLAGETGGSLLDTEAAEELLASLPPLPADGTGSPLRALADCLRLQMRLTQLRETRDLVGTDQVIDELHDYDSGALAAEGMLGVLEYTLGYAYLSRAQLSRARADMHQAVMLMESAMESLAGTVSMETLSDVNAAPVHALSTMLGSDPEHLREGLRRTRTALGKPGITFDFEIKTRVALAIGLDTLYLRTGDPDALDESVAELETARRLLPPEGAPDGQSVYWMLASALADRATARPGTPQAARDLPAAVFAARQSLRAAADEVLLQLGVRHGLRAARRGADHGRTAASWALAAGQVDEAIDCLEAGRSLVLAAAAESRSVADRLESLGAAELAARWREAVAPTEPGAGGTVSDGAVASDGTQPAVSDGPWEAMGDGAGGAGGSGPVGEAVFGMAGDGPRLPGDVRRQALDLLRSERRESDDMTPAARVAALRDGLVRADVDALVHLLPGGGTDDGAVLLLTPEGPARSVPLPALSAEGRAPLTAFLEADAERKRVDADTGSSPQEERRAETRWRAALDEVCEWAGEVLGPVLDALDVWPRALAEAGLVPAPAGGGPAGGGPAPRAVRLVLVPCGTLGVVPWPAAVLRPPAVFGGPGTVRAFEVSVISHAASGQEFLRASARTRMPPGERPALAFHGDDQLAWAEEEIELLHEAYYPHAEVYRDQDSPATPETVLSLLGGRAESAASLVHLSCHGIAGPDPTTSALRLAPSRPGGSTGADDPATGQDDYEPLTLATLLETPHDGEAYRSRGPLVVCGACETDLTTRDHDEALTVTSVLVHRLAADAVGTRWGVDDDASEILMLVLHDRLAAGSAPPDALRAAQRWMLADPGERPPVRALERVRARRWDRDFRAADVWAAFVHHGNPSGGTPQ</sequence>
<dbReference type="Pfam" id="PF12770">
    <property type="entry name" value="CHAT"/>
    <property type="match status" value="1"/>
</dbReference>
<name>A0ABV3DYZ9_9ACTN</name>
<evidence type="ECO:0000313" key="4">
    <source>
        <dbReference type="Proteomes" id="UP001551582"/>
    </source>
</evidence>
<comment type="caution">
    <text evidence="3">The sequence shown here is derived from an EMBL/GenBank/DDBJ whole genome shotgun (WGS) entry which is preliminary data.</text>
</comment>
<accession>A0ABV3DYZ9</accession>
<feature type="region of interest" description="Disordered" evidence="1">
    <location>
        <begin position="1"/>
        <end position="41"/>
    </location>
</feature>
<feature type="domain" description="CHAT" evidence="2">
    <location>
        <begin position="921"/>
        <end position="1222"/>
    </location>
</feature>
<proteinExistence type="predicted"/>
<feature type="compositionally biased region" description="Gly residues" evidence="1">
    <location>
        <begin position="733"/>
        <end position="743"/>
    </location>
</feature>
<dbReference type="EMBL" id="JBEZLS010000002">
    <property type="protein sequence ID" value="MEU9350122.1"/>
    <property type="molecule type" value="Genomic_DNA"/>
</dbReference>
<dbReference type="InterPro" id="IPR024983">
    <property type="entry name" value="CHAT_dom"/>
</dbReference>
<reference evidence="3 4" key="1">
    <citation type="submission" date="2024-06" db="EMBL/GenBank/DDBJ databases">
        <title>The Natural Products Discovery Center: Release of the First 8490 Sequenced Strains for Exploring Actinobacteria Biosynthetic Diversity.</title>
        <authorList>
            <person name="Kalkreuter E."/>
            <person name="Kautsar S.A."/>
            <person name="Yang D."/>
            <person name="Bader C.D."/>
            <person name="Teijaro C.N."/>
            <person name="Fluegel L."/>
            <person name="Davis C.M."/>
            <person name="Simpson J.R."/>
            <person name="Lauterbach L."/>
            <person name="Steele A.D."/>
            <person name="Gui C."/>
            <person name="Meng S."/>
            <person name="Li G."/>
            <person name="Viehrig K."/>
            <person name="Ye F."/>
            <person name="Su P."/>
            <person name="Kiefer A.F."/>
            <person name="Nichols A."/>
            <person name="Cepeda A.J."/>
            <person name="Yan W."/>
            <person name="Fan B."/>
            <person name="Jiang Y."/>
            <person name="Adhikari A."/>
            <person name="Zheng C.-J."/>
            <person name="Schuster L."/>
            <person name="Cowan T.M."/>
            <person name="Smanski M.J."/>
            <person name="Chevrette M.G."/>
            <person name="De Carvalho L.P.S."/>
            <person name="Shen B."/>
        </authorList>
    </citation>
    <scope>NUCLEOTIDE SEQUENCE [LARGE SCALE GENOMIC DNA]</scope>
    <source>
        <strain evidence="3 4">NPDC048274</strain>
    </source>
</reference>
<gene>
    <name evidence="3" type="ORF">AB0D65_03680</name>
</gene>
<feature type="region of interest" description="Disordered" evidence="1">
    <location>
        <begin position="700"/>
        <end position="744"/>
    </location>
</feature>
<dbReference type="RefSeq" id="WP_359976727.1">
    <property type="nucleotide sequence ID" value="NZ_JBEZLS010000002.1"/>
</dbReference>
<feature type="region of interest" description="Disordered" evidence="1">
    <location>
        <begin position="244"/>
        <end position="264"/>
    </location>
</feature>
<feature type="compositionally biased region" description="Polar residues" evidence="1">
    <location>
        <begin position="244"/>
        <end position="258"/>
    </location>
</feature>
<feature type="region of interest" description="Disordered" evidence="1">
    <location>
        <begin position="1059"/>
        <end position="1085"/>
    </location>
</feature>
<evidence type="ECO:0000256" key="1">
    <source>
        <dbReference type="SAM" id="MobiDB-lite"/>
    </source>
</evidence>
<evidence type="ECO:0000259" key="2">
    <source>
        <dbReference type="Pfam" id="PF12770"/>
    </source>
</evidence>
<feature type="compositionally biased region" description="Basic and acidic residues" evidence="1">
    <location>
        <begin position="28"/>
        <end position="41"/>
    </location>
</feature>